<dbReference type="Proteomes" id="UP000799754">
    <property type="component" value="Unassembled WGS sequence"/>
</dbReference>
<dbReference type="EMBL" id="MU006701">
    <property type="protein sequence ID" value="KAF2633468.1"/>
    <property type="molecule type" value="Genomic_DNA"/>
</dbReference>
<accession>A0ACB6SHJ7</accession>
<keyword evidence="2" id="KW-1185">Reference proteome</keyword>
<evidence type="ECO:0000313" key="1">
    <source>
        <dbReference type="EMBL" id="KAF2633468.1"/>
    </source>
</evidence>
<reference evidence="1" key="1">
    <citation type="journal article" date="2020" name="Stud. Mycol.">
        <title>101 Dothideomycetes genomes: a test case for predicting lifestyles and emergence of pathogens.</title>
        <authorList>
            <person name="Haridas S."/>
            <person name="Albert R."/>
            <person name="Binder M."/>
            <person name="Bloem J."/>
            <person name="Labutti K."/>
            <person name="Salamov A."/>
            <person name="Andreopoulos B."/>
            <person name="Baker S."/>
            <person name="Barry K."/>
            <person name="Bills G."/>
            <person name="Bluhm B."/>
            <person name="Cannon C."/>
            <person name="Castanera R."/>
            <person name="Culley D."/>
            <person name="Daum C."/>
            <person name="Ezra D."/>
            <person name="Gonzalez J."/>
            <person name="Henrissat B."/>
            <person name="Kuo A."/>
            <person name="Liang C."/>
            <person name="Lipzen A."/>
            <person name="Lutzoni F."/>
            <person name="Magnuson J."/>
            <person name="Mondo S."/>
            <person name="Nolan M."/>
            <person name="Ohm R."/>
            <person name="Pangilinan J."/>
            <person name="Park H.-J."/>
            <person name="Ramirez L."/>
            <person name="Alfaro M."/>
            <person name="Sun H."/>
            <person name="Tritt A."/>
            <person name="Yoshinaga Y."/>
            <person name="Zwiers L.-H."/>
            <person name="Turgeon B."/>
            <person name="Goodwin S."/>
            <person name="Spatafora J."/>
            <person name="Crous P."/>
            <person name="Grigoriev I."/>
        </authorList>
    </citation>
    <scope>NUCLEOTIDE SEQUENCE</scope>
    <source>
        <strain evidence="1">CBS 525.71</strain>
    </source>
</reference>
<organism evidence="1 2">
    <name type="scientific">Macroventuria anomochaeta</name>
    <dbReference type="NCBI Taxonomy" id="301207"/>
    <lineage>
        <taxon>Eukaryota</taxon>
        <taxon>Fungi</taxon>
        <taxon>Dikarya</taxon>
        <taxon>Ascomycota</taxon>
        <taxon>Pezizomycotina</taxon>
        <taxon>Dothideomycetes</taxon>
        <taxon>Pleosporomycetidae</taxon>
        <taxon>Pleosporales</taxon>
        <taxon>Pleosporineae</taxon>
        <taxon>Didymellaceae</taxon>
        <taxon>Macroventuria</taxon>
    </lineage>
</organism>
<sequence>MGRLIIGLMSSTLLRNKNFRQLTCPCSRLRPRSVSVLLKSRPARGWTQACDANSCSSRHALIAAAQMGLEKARIMSLTHWLRGPASAHQLTQGSKKRGRDCTRSENYKKTLIAWGVLVEALRNCSLVRAATEVENASSAHLATRRACERAVSQLQRVFEPCSPKLALLAAEAWCMGGPEADASLMRLTARGVVQFEAAMVEVLAACSQRHKAGSLLALHTVSCYPTRLISPAAQRRAMELGPRSRWESGCSSGCGGP</sequence>
<protein>
    <submittedName>
        <fullName evidence="1">Uncharacterized protein</fullName>
    </submittedName>
</protein>
<gene>
    <name evidence="1" type="ORF">BU25DRAFT_7066</name>
</gene>
<proteinExistence type="predicted"/>
<comment type="caution">
    <text evidence="1">The sequence shown here is derived from an EMBL/GenBank/DDBJ whole genome shotgun (WGS) entry which is preliminary data.</text>
</comment>
<name>A0ACB6SHJ7_9PLEO</name>
<evidence type="ECO:0000313" key="2">
    <source>
        <dbReference type="Proteomes" id="UP000799754"/>
    </source>
</evidence>